<dbReference type="Pfam" id="PF00072">
    <property type="entry name" value="Response_reg"/>
    <property type="match status" value="1"/>
</dbReference>
<evidence type="ECO:0000259" key="9">
    <source>
        <dbReference type="PROSITE" id="PS50110"/>
    </source>
</evidence>
<protein>
    <recommendedName>
        <fullName evidence="5">Sensory transduction protein RegX3</fullName>
    </recommendedName>
</protein>
<feature type="domain" description="OmpR/PhoB-type" evidence="10">
    <location>
        <begin position="146"/>
        <end position="241"/>
    </location>
</feature>
<keyword evidence="3 7" id="KW-0238">DNA-binding</keyword>
<name>A0ABY8K648_9ACTN</name>
<dbReference type="CDD" id="cd00383">
    <property type="entry name" value="trans_reg_C"/>
    <property type="match status" value="1"/>
</dbReference>
<dbReference type="InterPro" id="IPR036388">
    <property type="entry name" value="WH-like_DNA-bd_sf"/>
</dbReference>
<dbReference type="InterPro" id="IPR039420">
    <property type="entry name" value="WalR-like"/>
</dbReference>
<evidence type="ECO:0000256" key="3">
    <source>
        <dbReference type="ARBA" id="ARBA00023125"/>
    </source>
</evidence>
<evidence type="ECO:0000313" key="11">
    <source>
        <dbReference type="EMBL" id="WGD43347.1"/>
    </source>
</evidence>
<feature type="DNA-binding region" description="OmpR/PhoB-type" evidence="7">
    <location>
        <begin position="146"/>
        <end position="241"/>
    </location>
</feature>
<dbReference type="InterPro" id="IPR011006">
    <property type="entry name" value="CheY-like_superfamily"/>
</dbReference>
<gene>
    <name evidence="11" type="ORF">PYS65_26260</name>
</gene>
<dbReference type="SMART" id="SM00448">
    <property type="entry name" value="REC"/>
    <property type="match status" value="1"/>
</dbReference>
<keyword evidence="12" id="KW-1185">Reference proteome</keyword>
<evidence type="ECO:0000256" key="1">
    <source>
        <dbReference type="ARBA" id="ARBA00022553"/>
    </source>
</evidence>
<keyword evidence="2" id="KW-0805">Transcription regulation</keyword>
<dbReference type="PROSITE" id="PS50110">
    <property type="entry name" value="RESPONSE_REGULATORY"/>
    <property type="match status" value="1"/>
</dbReference>
<evidence type="ECO:0000256" key="2">
    <source>
        <dbReference type="ARBA" id="ARBA00023015"/>
    </source>
</evidence>
<evidence type="ECO:0000259" key="10">
    <source>
        <dbReference type="PROSITE" id="PS51755"/>
    </source>
</evidence>
<feature type="domain" description="Response regulatory" evidence="9">
    <location>
        <begin position="2"/>
        <end position="115"/>
    </location>
</feature>
<dbReference type="RefSeq" id="WP_279336399.1">
    <property type="nucleotide sequence ID" value="NZ_CP121682.1"/>
</dbReference>
<proteinExistence type="predicted"/>
<dbReference type="InterPro" id="IPR001867">
    <property type="entry name" value="OmpR/PhoB-type_DNA-bd"/>
</dbReference>
<dbReference type="PANTHER" id="PTHR48111:SF72">
    <property type="entry name" value="SENSORY TRANSDUCTION PROTEIN REGX3"/>
    <property type="match status" value="1"/>
</dbReference>
<evidence type="ECO:0000256" key="5">
    <source>
        <dbReference type="ARBA" id="ARBA00041201"/>
    </source>
</evidence>
<feature type="region of interest" description="Disordered" evidence="8">
    <location>
        <begin position="122"/>
        <end position="143"/>
    </location>
</feature>
<dbReference type="PROSITE" id="PS51755">
    <property type="entry name" value="OMPR_PHOB"/>
    <property type="match status" value="1"/>
</dbReference>
<dbReference type="PANTHER" id="PTHR48111">
    <property type="entry name" value="REGULATOR OF RPOS"/>
    <property type="match status" value="1"/>
</dbReference>
<dbReference type="SUPFAM" id="SSF52172">
    <property type="entry name" value="CheY-like"/>
    <property type="match status" value="1"/>
</dbReference>
<reference evidence="11 12" key="1">
    <citation type="submission" date="2023-03" db="EMBL/GenBank/DDBJ databases">
        <authorList>
            <person name="Mo P."/>
        </authorList>
    </citation>
    <scope>NUCLEOTIDE SEQUENCE [LARGE SCALE GENOMIC DNA]</scope>
    <source>
        <strain evidence="11 12">HUAS 5</strain>
    </source>
</reference>
<keyword evidence="4" id="KW-0804">Transcription</keyword>
<dbReference type="SUPFAM" id="SSF46894">
    <property type="entry name" value="C-terminal effector domain of the bipartite response regulators"/>
    <property type="match status" value="1"/>
</dbReference>
<evidence type="ECO:0000313" key="12">
    <source>
        <dbReference type="Proteomes" id="UP001216440"/>
    </source>
</evidence>
<dbReference type="Gene3D" id="1.10.10.10">
    <property type="entry name" value="Winged helix-like DNA-binding domain superfamily/Winged helix DNA-binding domain"/>
    <property type="match status" value="1"/>
</dbReference>
<accession>A0ABY8K648</accession>
<dbReference type="InterPro" id="IPR016032">
    <property type="entry name" value="Sig_transdc_resp-reg_C-effctor"/>
</dbReference>
<evidence type="ECO:0000256" key="6">
    <source>
        <dbReference type="PROSITE-ProRule" id="PRU00169"/>
    </source>
</evidence>
<dbReference type="InterPro" id="IPR001789">
    <property type="entry name" value="Sig_transdc_resp-reg_receiver"/>
</dbReference>
<dbReference type="EMBL" id="CP121682">
    <property type="protein sequence ID" value="WGD43347.1"/>
    <property type="molecule type" value="Genomic_DNA"/>
</dbReference>
<evidence type="ECO:0000256" key="8">
    <source>
        <dbReference type="SAM" id="MobiDB-lite"/>
    </source>
</evidence>
<organism evidence="11 12">
    <name type="scientific">Streptomyces cathayae</name>
    <dbReference type="NCBI Taxonomy" id="3031124"/>
    <lineage>
        <taxon>Bacteria</taxon>
        <taxon>Bacillati</taxon>
        <taxon>Actinomycetota</taxon>
        <taxon>Actinomycetes</taxon>
        <taxon>Kitasatosporales</taxon>
        <taxon>Streptomycetaceae</taxon>
        <taxon>Streptomyces</taxon>
    </lineage>
</organism>
<feature type="compositionally biased region" description="Low complexity" evidence="8">
    <location>
        <begin position="122"/>
        <end position="135"/>
    </location>
</feature>
<keyword evidence="1 6" id="KW-0597">Phosphoprotein</keyword>
<dbReference type="Gene3D" id="3.40.50.2300">
    <property type="match status" value="1"/>
</dbReference>
<evidence type="ECO:0000256" key="4">
    <source>
        <dbReference type="ARBA" id="ARBA00023163"/>
    </source>
</evidence>
<evidence type="ECO:0000256" key="7">
    <source>
        <dbReference type="PROSITE-ProRule" id="PRU01091"/>
    </source>
</evidence>
<dbReference type="Pfam" id="PF00486">
    <property type="entry name" value="Trans_reg_C"/>
    <property type="match status" value="1"/>
</dbReference>
<dbReference type="Gene3D" id="6.10.250.690">
    <property type="match status" value="1"/>
</dbReference>
<dbReference type="Proteomes" id="UP001216440">
    <property type="component" value="Chromosome"/>
</dbReference>
<feature type="modified residue" description="4-aspartylphosphate" evidence="6">
    <location>
        <position position="51"/>
    </location>
</feature>
<sequence>MKLLVVEANERVSAALGAALEEQGLQAVCASTGRAALELLDRARPDVVLLDLALPDCDGFGLCGAMRAASTVPILVTTARGDHLSCVRALDLGADDHLVKPYNLAELLARARAVLRRGRLAEPATTGSGTAPAAAVPDEPFEEPPTDLLLAGRVRVDLRERAVLVDGAPTELPDDEFDILAVLARQPGRTLRADQIVEEILHAHRASLRTALPTRIASLRELLGPSRLVESPEDGYYRLPVPEPYA</sequence>